<keyword evidence="3" id="KW-0067">ATP-binding</keyword>
<dbReference type="GO" id="GO:0006418">
    <property type="term" value="P:tRNA aminoacylation for protein translation"/>
    <property type="evidence" value="ECO:0007669"/>
    <property type="project" value="InterPro"/>
</dbReference>
<keyword evidence="6" id="KW-0030">Aminoacyl-tRNA synthetase</keyword>
<feature type="domain" description="Aminoacyl-tRNA synthetase class II (D/K/N)" evidence="5">
    <location>
        <begin position="14"/>
        <end position="79"/>
    </location>
</feature>
<keyword evidence="2" id="KW-0547">Nucleotide-binding</keyword>
<keyword evidence="4" id="KW-0648">Protein biosynthesis</keyword>
<keyword evidence="1" id="KW-0436">Ligase</keyword>
<dbReference type="InterPro" id="IPR004115">
    <property type="entry name" value="GAD-like_sf"/>
</dbReference>
<protein>
    <submittedName>
        <fullName evidence="6">Aspartyl-tRNA synthetase</fullName>
    </submittedName>
</protein>
<reference evidence="6" key="2">
    <citation type="submission" date="2013-05" db="EMBL/GenBank/DDBJ databases">
        <authorList>
            <person name="Carter J.-M."/>
            <person name="Baker S.C."/>
            <person name="Pink R."/>
            <person name="Carter D.R.F."/>
            <person name="Collins A."/>
            <person name="Tomlin J."/>
            <person name="Gibbs M."/>
            <person name="Breuker C.J."/>
        </authorList>
    </citation>
    <scope>NUCLEOTIDE SEQUENCE</scope>
    <source>
        <tissue evidence="6">Ovary</tissue>
    </source>
</reference>
<reference evidence="6" key="1">
    <citation type="journal article" date="2013" name="BMC Genomics">
        <title>Unscrambling butterfly oogenesis.</title>
        <authorList>
            <person name="Carter J.M."/>
            <person name="Baker S.C."/>
            <person name="Pink R."/>
            <person name="Carter D.R."/>
            <person name="Collins A."/>
            <person name="Tomlin J."/>
            <person name="Gibbs M."/>
            <person name="Breuker C.J."/>
        </authorList>
    </citation>
    <scope>NUCLEOTIDE SEQUENCE</scope>
    <source>
        <tissue evidence="6">Ovary</tissue>
    </source>
</reference>
<accession>S4P2I6</accession>
<sequence>ELLLLKTFDGKLPKLPFKRITYMEALESYGTDKPNLRYDLKLKNVSSLFSQSSTDTNFGAFVLPYTSKLVKLTAKYKEKIN</sequence>
<evidence type="ECO:0000259" key="5">
    <source>
        <dbReference type="Pfam" id="PF00152"/>
    </source>
</evidence>
<feature type="non-terminal residue" evidence="6">
    <location>
        <position position="81"/>
    </location>
</feature>
<proteinExistence type="predicted"/>
<evidence type="ECO:0000313" key="6">
    <source>
        <dbReference type="EMBL" id="JAA82573.1"/>
    </source>
</evidence>
<dbReference type="InterPro" id="IPR004364">
    <property type="entry name" value="Aa-tRNA-synt_II"/>
</dbReference>
<evidence type="ECO:0000256" key="2">
    <source>
        <dbReference type="ARBA" id="ARBA00022741"/>
    </source>
</evidence>
<dbReference type="Pfam" id="PF00152">
    <property type="entry name" value="tRNA-synt_2"/>
    <property type="match status" value="1"/>
</dbReference>
<dbReference type="EMBL" id="GAIX01009987">
    <property type="protein sequence ID" value="JAA82573.1"/>
    <property type="molecule type" value="Transcribed_RNA"/>
</dbReference>
<dbReference type="GO" id="GO:0005737">
    <property type="term" value="C:cytoplasm"/>
    <property type="evidence" value="ECO:0007669"/>
    <property type="project" value="InterPro"/>
</dbReference>
<evidence type="ECO:0000256" key="3">
    <source>
        <dbReference type="ARBA" id="ARBA00022840"/>
    </source>
</evidence>
<dbReference type="GO" id="GO:0004812">
    <property type="term" value="F:aminoacyl-tRNA ligase activity"/>
    <property type="evidence" value="ECO:0007669"/>
    <property type="project" value="UniProtKB-KW"/>
</dbReference>
<dbReference type="Gene3D" id="3.30.1360.30">
    <property type="entry name" value="GAD-like domain"/>
    <property type="match status" value="1"/>
</dbReference>
<feature type="non-terminal residue" evidence="6">
    <location>
        <position position="1"/>
    </location>
</feature>
<evidence type="ECO:0000256" key="1">
    <source>
        <dbReference type="ARBA" id="ARBA00022598"/>
    </source>
</evidence>
<dbReference type="AlphaFoldDB" id="S4P2I6"/>
<name>S4P2I6_9NEOP</name>
<evidence type="ECO:0000256" key="4">
    <source>
        <dbReference type="ARBA" id="ARBA00022917"/>
    </source>
</evidence>
<dbReference type="GO" id="GO:0005524">
    <property type="term" value="F:ATP binding"/>
    <property type="evidence" value="ECO:0007669"/>
    <property type="project" value="UniProtKB-KW"/>
</dbReference>
<organism evidence="6">
    <name type="scientific">Pararge aegeria</name>
    <name type="common">speckled wood butterfly</name>
    <dbReference type="NCBI Taxonomy" id="116150"/>
    <lineage>
        <taxon>Eukaryota</taxon>
        <taxon>Metazoa</taxon>
        <taxon>Ecdysozoa</taxon>
        <taxon>Arthropoda</taxon>
        <taxon>Hexapoda</taxon>
        <taxon>Insecta</taxon>
        <taxon>Pterygota</taxon>
        <taxon>Neoptera</taxon>
        <taxon>Endopterygota</taxon>
        <taxon>Lepidoptera</taxon>
        <taxon>Glossata</taxon>
        <taxon>Ditrysia</taxon>
        <taxon>Papilionoidea</taxon>
        <taxon>Nymphalidae</taxon>
        <taxon>Satyrinae</taxon>
        <taxon>Satyrini</taxon>
        <taxon>Parargina</taxon>
        <taxon>Pararge</taxon>
    </lineage>
</organism>